<dbReference type="Pfam" id="PF13041">
    <property type="entry name" value="PPR_2"/>
    <property type="match status" value="1"/>
</dbReference>
<reference evidence="5" key="1">
    <citation type="journal article" date="2015" name="Nat. Genet.">
        <title>The pineapple genome and the evolution of CAM photosynthesis.</title>
        <authorList>
            <person name="Ming R."/>
            <person name="VanBuren R."/>
            <person name="Wai C.M."/>
            <person name="Tang H."/>
            <person name="Schatz M.C."/>
            <person name="Bowers J.E."/>
            <person name="Lyons E."/>
            <person name="Wang M.L."/>
            <person name="Chen J."/>
            <person name="Biggers E."/>
            <person name="Zhang J."/>
            <person name="Huang L."/>
            <person name="Zhang L."/>
            <person name="Miao W."/>
            <person name="Zhang J."/>
            <person name="Ye Z."/>
            <person name="Miao C."/>
            <person name="Lin Z."/>
            <person name="Wang H."/>
            <person name="Zhou H."/>
            <person name="Yim W.C."/>
            <person name="Priest H.D."/>
            <person name="Zheng C."/>
            <person name="Woodhouse M."/>
            <person name="Edger P.P."/>
            <person name="Guyot R."/>
            <person name="Guo H.B."/>
            <person name="Guo H."/>
            <person name="Zheng G."/>
            <person name="Singh R."/>
            <person name="Sharma A."/>
            <person name="Min X."/>
            <person name="Zheng Y."/>
            <person name="Lee H."/>
            <person name="Gurtowski J."/>
            <person name="Sedlazeck F.J."/>
            <person name="Harkess A."/>
            <person name="McKain M.R."/>
            <person name="Liao Z."/>
            <person name="Fang J."/>
            <person name="Liu J."/>
            <person name="Zhang X."/>
            <person name="Zhang Q."/>
            <person name="Hu W."/>
            <person name="Qin Y."/>
            <person name="Wang K."/>
            <person name="Chen L.Y."/>
            <person name="Shirley N."/>
            <person name="Lin Y.R."/>
            <person name="Liu L.Y."/>
            <person name="Hernandez A.G."/>
            <person name="Wright C.L."/>
            <person name="Bulone V."/>
            <person name="Tuskan G.A."/>
            <person name="Heath K."/>
            <person name="Zee F."/>
            <person name="Moore P.H."/>
            <person name="Sunkar R."/>
            <person name="Leebens-Mack J.H."/>
            <person name="Mockler T."/>
            <person name="Bennetzen J.L."/>
            <person name="Freeling M."/>
            <person name="Sankoff D."/>
            <person name="Paterson A.H."/>
            <person name="Zhu X."/>
            <person name="Yang X."/>
            <person name="Smith J.A."/>
            <person name="Cushman J.C."/>
            <person name="Paull R.E."/>
            <person name="Yu Q."/>
        </authorList>
    </citation>
    <scope>NUCLEOTIDE SEQUENCE [LARGE SCALE GENOMIC DNA]</scope>
    <source>
        <strain evidence="5">cv. F153</strain>
    </source>
</reference>
<dbReference type="RefSeq" id="XP_020098795.1">
    <property type="nucleotide sequence ID" value="XM_020243206.1"/>
</dbReference>
<dbReference type="Proteomes" id="UP000515123">
    <property type="component" value="Linkage group 11"/>
</dbReference>
<feature type="repeat" description="PPR" evidence="3">
    <location>
        <begin position="707"/>
        <end position="737"/>
    </location>
</feature>
<protein>
    <submittedName>
        <fullName evidence="6">Pentatricopeptide repeat-containing protein At4g13650-like</fullName>
    </submittedName>
</protein>
<dbReference type="Gene3D" id="1.25.40.10">
    <property type="entry name" value="Tetratricopeptide repeat domain"/>
    <property type="match status" value="5"/>
</dbReference>
<dbReference type="InterPro" id="IPR011990">
    <property type="entry name" value="TPR-like_helical_dom_sf"/>
</dbReference>
<feature type="repeat" description="PPR" evidence="3">
    <location>
        <begin position="471"/>
        <end position="505"/>
    </location>
</feature>
<dbReference type="Gramene" id="Aco005746.1.mrna1">
    <property type="protein sequence ID" value="Aco005746.1.mrna1.cds1"/>
    <property type="gene ID" value="Aco005746.1.path1"/>
</dbReference>
<dbReference type="PANTHER" id="PTHR24015:SF548">
    <property type="entry name" value="OS08G0340900 PROTEIN"/>
    <property type="match status" value="1"/>
</dbReference>
<dbReference type="GeneID" id="109717424"/>
<evidence type="ECO:0000256" key="3">
    <source>
        <dbReference type="PROSITE-ProRule" id="PRU00708"/>
    </source>
</evidence>
<feature type="region of interest" description="Disordered" evidence="4">
    <location>
        <begin position="1"/>
        <end position="23"/>
    </location>
</feature>
<dbReference type="FunFam" id="1.25.40.10:FF:000227">
    <property type="entry name" value="Pentatricopeptide repeat-containing protein At3g13880"/>
    <property type="match status" value="1"/>
</dbReference>
<gene>
    <name evidence="6" type="primary">LOC109717424</name>
</gene>
<dbReference type="AlphaFoldDB" id="A0A6P5G0N0"/>
<accession>A0A6P5G0N0</accession>
<dbReference type="GO" id="GO:0003723">
    <property type="term" value="F:RNA binding"/>
    <property type="evidence" value="ECO:0007669"/>
    <property type="project" value="InterPro"/>
</dbReference>
<feature type="repeat" description="PPR" evidence="3">
    <location>
        <begin position="194"/>
        <end position="228"/>
    </location>
</feature>
<dbReference type="PANTHER" id="PTHR24015">
    <property type="entry name" value="OS07G0578800 PROTEIN-RELATED"/>
    <property type="match status" value="1"/>
</dbReference>
<name>A0A6P5G0N0_ANACO</name>
<evidence type="ECO:0000256" key="4">
    <source>
        <dbReference type="SAM" id="MobiDB-lite"/>
    </source>
</evidence>
<dbReference type="OrthoDB" id="1487410at2759"/>
<keyword evidence="5" id="KW-1185">Reference proteome</keyword>
<evidence type="ECO:0000313" key="6">
    <source>
        <dbReference type="RefSeq" id="XP_020098795.1"/>
    </source>
</evidence>
<dbReference type="FunFam" id="1.25.40.10:FF:000158">
    <property type="entry name" value="pentatricopeptide repeat-containing protein At2g33680"/>
    <property type="match status" value="1"/>
</dbReference>
<organism evidence="5 6">
    <name type="scientific">Ananas comosus</name>
    <name type="common">Pineapple</name>
    <name type="synonym">Ananas ananas</name>
    <dbReference type="NCBI Taxonomy" id="4615"/>
    <lineage>
        <taxon>Eukaryota</taxon>
        <taxon>Viridiplantae</taxon>
        <taxon>Streptophyta</taxon>
        <taxon>Embryophyta</taxon>
        <taxon>Tracheophyta</taxon>
        <taxon>Spermatophyta</taxon>
        <taxon>Magnoliopsida</taxon>
        <taxon>Liliopsida</taxon>
        <taxon>Poales</taxon>
        <taxon>Bromeliaceae</taxon>
        <taxon>Bromelioideae</taxon>
        <taxon>Ananas</taxon>
    </lineage>
</organism>
<dbReference type="InterPro" id="IPR046960">
    <property type="entry name" value="PPR_At4g14850-like_plant"/>
</dbReference>
<dbReference type="PROSITE" id="PS51375">
    <property type="entry name" value="PPR"/>
    <property type="match status" value="5"/>
</dbReference>
<feature type="repeat" description="PPR" evidence="3">
    <location>
        <begin position="672"/>
        <end position="706"/>
    </location>
</feature>
<dbReference type="GO" id="GO:0009451">
    <property type="term" value="P:RNA modification"/>
    <property type="evidence" value="ECO:0007669"/>
    <property type="project" value="InterPro"/>
</dbReference>
<feature type="compositionally biased region" description="Low complexity" evidence="4">
    <location>
        <begin position="1"/>
        <end position="11"/>
    </location>
</feature>
<dbReference type="NCBIfam" id="TIGR00756">
    <property type="entry name" value="PPR"/>
    <property type="match status" value="3"/>
</dbReference>
<dbReference type="InterPro" id="IPR002885">
    <property type="entry name" value="PPR_rpt"/>
</dbReference>
<dbReference type="GO" id="GO:0099402">
    <property type="term" value="P:plant organ development"/>
    <property type="evidence" value="ECO:0007669"/>
    <property type="project" value="UniProtKB-ARBA"/>
</dbReference>
<evidence type="ECO:0000256" key="2">
    <source>
        <dbReference type="ARBA" id="ARBA00022946"/>
    </source>
</evidence>
<reference evidence="6" key="2">
    <citation type="submission" date="2025-08" db="UniProtKB">
        <authorList>
            <consortium name="RefSeq"/>
        </authorList>
    </citation>
    <scope>IDENTIFICATION</scope>
    <source>
        <tissue evidence="6">Leaf</tissue>
    </source>
</reference>
<sequence>MPPVILSYPSLSPSPSPHPLSTYRSSASLRANKFADTHFATKTTLNGATISSNSSTKVTKPTHILSLLTTYTRAGLMDDARKLFDEMPERNLIAWTVLMSGYSLHGPAFEAVSLFRDMLRRQPPLRPDPFVFSVVLRACSLAGSLNHGRELHCMILKLFYIEDLFVANGLVSIYANCGSITYSELVFLRIRRPDLVSWTSMLSGYMKNGLDDDALELFNDMAWRGSRFDAFALSVSLKASSNLGCVRSGIQIHCVMIKMGFTSCLFLQNCVIEFYGRIGELVAMKQVFDKLDGKDLVSWNTVIECYAYNCCHGQALSLFRILMDEDLICDRFTLVSILQAVAALGAVDHGKEIHGYLIRTGFASDTHVISALLDMYIEFGSLNDECNVVPLKLFTHFLSTGAKVDEFIFASTLKHCAVRLDLETGRLIHACVAKLGMDSDAHVVSSLIDMYSKCGILDSSYCLFSRIEHPDVVTWSSIISGSCSNGQFEKGLQLFRSMQLDYIRANEFTYTSALKACIASRDIRRGAEIHCNLIRNGYLSNLSVMKTLINLYLEVSQIDRALSLCSLIPQNENSWNQFIQAFAKLNNHKGILELFHRIQCSNGQLDHSLAHLVLDSCGNLLLLNMGLQAHAYITKRGFASNHKVGNALIKMYSDFGILSHAIDAFNQMPEKSSSSWAAIIAANVDNGCPSKALELFIQMVRKDKSPNSNTFVSVLKACAQKGLIDEAFHLFVLMRKVYQIDPSAEHYYSMVEVLGRVGMFREAEHFIERVIPCESGTAAWKALLSSGLVHGNTNVAKTRHGRF</sequence>
<feature type="repeat" description="PPR" evidence="3">
    <location>
        <begin position="60"/>
        <end position="94"/>
    </location>
</feature>
<dbReference type="Pfam" id="PF01535">
    <property type="entry name" value="PPR"/>
    <property type="match status" value="7"/>
</dbReference>
<evidence type="ECO:0000256" key="1">
    <source>
        <dbReference type="ARBA" id="ARBA00022737"/>
    </source>
</evidence>
<evidence type="ECO:0000313" key="5">
    <source>
        <dbReference type="Proteomes" id="UP000515123"/>
    </source>
</evidence>
<keyword evidence="2" id="KW-0809">Transit peptide</keyword>
<keyword evidence="1" id="KW-0677">Repeat</keyword>
<proteinExistence type="predicted"/>